<keyword evidence="2" id="KW-0472">Membrane</keyword>
<evidence type="ECO:0000256" key="1">
    <source>
        <dbReference type="SAM" id="Coils"/>
    </source>
</evidence>
<feature type="transmembrane region" description="Helical" evidence="2">
    <location>
        <begin position="290"/>
        <end position="308"/>
    </location>
</feature>
<organism evidence="6 7">
    <name type="scientific">Mongoliibacter ruber</name>
    <dbReference type="NCBI Taxonomy" id="1750599"/>
    <lineage>
        <taxon>Bacteria</taxon>
        <taxon>Pseudomonadati</taxon>
        <taxon>Bacteroidota</taxon>
        <taxon>Cytophagia</taxon>
        <taxon>Cytophagales</taxon>
        <taxon>Cyclobacteriaceae</taxon>
        <taxon>Mongoliibacter</taxon>
    </lineage>
</organism>
<feature type="transmembrane region" description="Helical" evidence="2">
    <location>
        <begin position="348"/>
        <end position="366"/>
    </location>
</feature>
<dbReference type="Gene3D" id="2.60.40.2380">
    <property type="match status" value="1"/>
</dbReference>
<name>A0A2T0WGD8_9BACT</name>
<keyword evidence="1" id="KW-0175">Coiled coil</keyword>
<evidence type="ECO:0000313" key="7">
    <source>
        <dbReference type="Proteomes" id="UP000238157"/>
    </source>
</evidence>
<feature type="transmembrane region" description="Helical" evidence="2">
    <location>
        <begin position="378"/>
        <end position="400"/>
    </location>
</feature>
<dbReference type="InterPro" id="IPR024442">
    <property type="entry name" value="Transposase_Zn_ribbon"/>
</dbReference>
<feature type="coiled-coil region" evidence="1">
    <location>
        <begin position="417"/>
        <end position="480"/>
    </location>
</feature>
<reference evidence="6 7" key="1">
    <citation type="submission" date="2018-03" db="EMBL/GenBank/DDBJ databases">
        <title>Genomic Encyclopedia of Archaeal and Bacterial Type Strains, Phase II (KMG-II): from individual species to whole genera.</title>
        <authorList>
            <person name="Goeker M."/>
        </authorList>
    </citation>
    <scope>NUCLEOTIDE SEQUENCE [LARGE SCALE GENOMIC DNA]</scope>
    <source>
        <strain evidence="6 7">DSM 27929</strain>
    </source>
</reference>
<proteinExistence type="predicted"/>
<dbReference type="Pfam" id="PF07696">
    <property type="entry name" value="7TMR-DISMED2"/>
    <property type="match status" value="1"/>
</dbReference>
<evidence type="ECO:0000259" key="4">
    <source>
        <dbReference type="Pfam" id="PF07696"/>
    </source>
</evidence>
<gene>
    <name evidence="6" type="ORF">CLW00_111116</name>
</gene>
<evidence type="ECO:0000259" key="3">
    <source>
        <dbReference type="Pfam" id="PF07695"/>
    </source>
</evidence>
<feature type="transmembrane region" description="Helical" evidence="2">
    <location>
        <begin position="320"/>
        <end position="341"/>
    </location>
</feature>
<keyword evidence="2" id="KW-0812">Transmembrane</keyword>
<dbReference type="AlphaFoldDB" id="A0A2T0WGD8"/>
<dbReference type="InterPro" id="IPR011622">
    <property type="entry name" value="7TMR_DISM_rcpt_extracell_dom2"/>
</dbReference>
<evidence type="ECO:0000259" key="5">
    <source>
        <dbReference type="Pfam" id="PF12760"/>
    </source>
</evidence>
<keyword evidence="7" id="KW-1185">Reference proteome</keyword>
<evidence type="ECO:0000313" key="6">
    <source>
        <dbReference type="EMBL" id="PRY85773.1"/>
    </source>
</evidence>
<dbReference type="Proteomes" id="UP000238157">
    <property type="component" value="Unassembled WGS sequence"/>
</dbReference>
<dbReference type="InterPro" id="IPR011623">
    <property type="entry name" value="7TMR_DISM_rcpt_extracell_dom1"/>
</dbReference>
<evidence type="ECO:0000256" key="2">
    <source>
        <dbReference type="SAM" id="Phobius"/>
    </source>
</evidence>
<accession>A0A2T0WGD8</accession>
<feature type="transmembrane region" description="Helical" evidence="2">
    <location>
        <begin position="225"/>
        <end position="241"/>
    </location>
</feature>
<dbReference type="Pfam" id="PF07695">
    <property type="entry name" value="7TMR-DISM_7TM"/>
    <property type="match status" value="1"/>
</dbReference>
<feature type="transmembrane region" description="Helical" evidence="2">
    <location>
        <begin position="197"/>
        <end position="218"/>
    </location>
</feature>
<comment type="caution">
    <text evidence="6">The sequence shown here is derived from an EMBL/GenBank/DDBJ whole genome shotgun (WGS) entry which is preliminary data.</text>
</comment>
<protein>
    <submittedName>
        <fullName evidence="6">7TM protein involved in diverse intracellular signaling</fullName>
    </submittedName>
</protein>
<dbReference type="Pfam" id="PF12760">
    <property type="entry name" value="Zn_ribbon_IS1595"/>
    <property type="match status" value="1"/>
</dbReference>
<feature type="domain" description="Transposase zinc-ribbon" evidence="5">
    <location>
        <begin position="518"/>
        <end position="558"/>
    </location>
</feature>
<feature type="domain" description="7TM-DISM receptor extracellular" evidence="4">
    <location>
        <begin position="49"/>
        <end position="183"/>
    </location>
</feature>
<feature type="transmembrane region" description="Helical" evidence="2">
    <location>
        <begin position="261"/>
        <end position="283"/>
    </location>
</feature>
<dbReference type="EMBL" id="PVTR01000011">
    <property type="protein sequence ID" value="PRY85773.1"/>
    <property type="molecule type" value="Genomic_DNA"/>
</dbReference>
<feature type="domain" description="7TM-DISM receptor extracellular" evidence="3">
    <location>
        <begin position="196"/>
        <end position="399"/>
    </location>
</feature>
<keyword evidence="2" id="KW-1133">Transmembrane helix</keyword>
<sequence>MNIFLIRNIFLVFTIQMYCIFPLFSAESLFTVSEPITLSNEKEQYYITNQVEYLEDPTGKLSIDNILTESIQRGFQKSDNPYTDFDNVDAVLWVRVRIKNDRSVQNEAWIFESWGFDIEKVTFYIPERDGVFYENEAGYGLPFDTRAFPHKNLNQLINVRPGESKTFYLRVHRNYLMGFSFHVRKHDQFISHATNEYFFLGIYYGVLSIVLFFTIYLLMKQREPIYAYFAFFLFSCIWYSLGRDGLGFQYLWPNIPEVNLLTKRILTQLLLVVSALLFANHFVQKLAKDLWVKCSTWSAIVLIILLTINQELGMKINDQLVLVLITLVLLVPIILMVRALIRINQISWAHSFALVCMLIVILQSYASEANFDLFDNAIVNWYFANPVIFAEVIFFSISIFNQIGYLQKKGLEADRDLNIVLREKNRLQDELNNKLKKRVKKRTEKINDLANELSLKNRQLLTANNKLRQLNEQVISENKTLSLSNIELREGLEKTTQAMVLMKGFDFGEFQKIFPDRDACCKFLSELKWANGFHCRKCGYNKATSTKAFGRRCRNCNYNESATSNTLFHKIKFPIEKAFYMLYLSNRKDVSLTLNELSEIIELRRETCWAFKNKIEASKEKIDFNGELNGWETLALVDLESDKEI</sequence>